<reference evidence="2 3" key="1">
    <citation type="submission" date="2017-03" db="EMBL/GenBank/DDBJ databases">
        <title>Genome sequencing of Shewanella japonica KCTC 22435.</title>
        <authorList>
            <person name="Kim K.M."/>
        </authorList>
    </citation>
    <scope>NUCLEOTIDE SEQUENCE [LARGE SCALE GENOMIC DNA]</scope>
    <source>
        <strain evidence="2 3">KCTC 22435</strain>
    </source>
</reference>
<feature type="transmembrane region" description="Helical" evidence="1">
    <location>
        <begin position="564"/>
        <end position="585"/>
    </location>
</feature>
<feature type="transmembrane region" description="Helical" evidence="1">
    <location>
        <begin position="12"/>
        <end position="36"/>
    </location>
</feature>
<feature type="transmembrane region" description="Helical" evidence="1">
    <location>
        <begin position="56"/>
        <end position="75"/>
    </location>
</feature>
<dbReference type="EMBL" id="CP020472">
    <property type="protein sequence ID" value="ARD24117.1"/>
    <property type="molecule type" value="Genomic_DNA"/>
</dbReference>
<evidence type="ECO:0000256" key="1">
    <source>
        <dbReference type="SAM" id="Phobius"/>
    </source>
</evidence>
<proteinExistence type="predicted"/>
<keyword evidence="1" id="KW-0472">Membrane</keyword>
<keyword evidence="1" id="KW-1133">Transmembrane helix</keyword>
<evidence type="ECO:0000313" key="3">
    <source>
        <dbReference type="Proteomes" id="UP000191820"/>
    </source>
</evidence>
<feature type="transmembrane region" description="Helical" evidence="1">
    <location>
        <begin position="529"/>
        <end position="552"/>
    </location>
</feature>
<protein>
    <submittedName>
        <fullName evidence="2">Uncharacterized protein</fullName>
    </submittedName>
</protein>
<organism evidence="2 3">
    <name type="scientific">Shewanella japonica</name>
    <dbReference type="NCBI Taxonomy" id="93973"/>
    <lineage>
        <taxon>Bacteria</taxon>
        <taxon>Pseudomonadati</taxon>
        <taxon>Pseudomonadota</taxon>
        <taxon>Gammaproteobacteria</taxon>
        <taxon>Alteromonadales</taxon>
        <taxon>Shewanellaceae</taxon>
        <taxon>Shewanella</taxon>
    </lineage>
</organism>
<dbReference type="Proteomes" id="UP000191820">
    <property type="component" value="Chromosome"/>
</dbReference>
<gene>
    <name evidence="2" type="ORF">SJ2017_3888</name>
</gene>
<sequence>MKSKLFEHFIIVFILALFSVYVCLELSLNVLLIDLYAQPIQQVFGEFSLNAERLELFGRVLSGFGLALCITTFFVNSKRVKTLLPSLADKDDKYVNKQLNWKIRPLVLLVAWALIIPSLRVAVDTAVNITSNEGKLGAVRAIVYKEAYLAEVVSIEGFPELDNIASDPNRKQLMVAMIPSLAYLSTGFNSLIGSNLESMANQFLLSRQEDVFIAEALPRIRQFDRVYEQEFSQYKQASKEYVTAFKRENNYALIEAERVALLKQANTNISDHWKEYSEALLTAGEFRESYATDDESVLRKEFSEFKRRYWDSDCKRDCRDRNRQLFADYINNLKFEDGEPFGIYLAPDEINASKVFKSKYNLLGMFDRGRVNYLHRHYGIPEDMEYEQYLSSTIATQIAISTFKSGIVNVSNDWTFDDHQQLRNAIEAKYKGRAKAIWNEYLASSQFKLPKPRLDRVAFARSDVVKQFASDSLGPFYLSSFTPGISEQNYKKKWLDQQDNISFIKMVTSTAATAAFSPGGSMHKLGKDAVTLAVIPPFSIVASLFAIGGLFLKIGLYLYPRHKGYLSVAIVGGVLAFALPVGASLNSKSAYNQMMANFADTYSTESLLDQGFTMGFGYVMDIENGIHSTYRRLAVIGVVAELLYANTDTQDAATGEIISRENPFRIYDDFAHKQLQFIPKLLGFQEVVSPFDTNITVLKQDLNVGAYMGVRLADNKVKSVSMPNFLEHTNIGVLAEQKYFYKPKVSELATNFISNYDDPIYWFNLSQGSVGKKSVIDKLETNMVSYLNNNEETLALLNSLKSKGHNNLILLELENSKRYRCFMLKSLDAAAISQSISLNTFDYQELPKCKATI</sequence>
<accession>A0ABN4YT84</accession>
<keyword evidence="1" id="KW-0812">Transmembrane</keyword>
<name>A0ABN4YT84_9GAMM</name>
<evidence type="ECO:0000313" key="2">
    <source>
        <dbReference type="EMBL" id="ARD24117.1"/>
    </source>
</evidence>
<dbReference type="RefSeq" id="WP_080917084.1">
    <property type="nucleotide sequence ID" value="NZ_CP020472.1"/>
</dbReference>
<keyword evidence="3" id="KW-1185">Reference proteome</keyword>